<dbReference type="PANTHER" id="PTHR34826:SF2">
    <property type="entry name" value="UPF0590 PROTEIN C409.17C"/>
    <property type="match status" value="1"/>
</dbReference>
<proteinExistence type="predicted"/>
<feature type="domain" description="Domain of unknown function at the cortex 1" evidence="1">
    <location>
        <begin position="10"/>
        <end position="261"/>
    </location>
</feature>
<evidence type="ECO:0000313" key="2">
    <source>
        <dbReference type="EMBL" id="KAF3004371.1"/>
    </source>
</evidence>
<name>A0A9P4WD16_CURKU</name>
<sequence length="302" mass="33861">MAPLHEMYELRVTAGSTYDRTKHETVPVNSEKPVHIESDLIDAQVRMRIKDYRGIPQHPYDRYSISFSFTPKQDIAGDKLVFGNDFEHPIRDRLPPLFDKAFGIVKWWIDPGLEGDVYGDEPYLYGALLSSINVLRIGEKKDSASTSTDSSAEGEDAVVYTEGADGSGEEIRKNLNVPAGSSQRQKFFLTEANRKNFTFEAGREYQCDFFNPYLDFNEFALKIGYGLPNISIIGHWDGQPLRYTLKNKETNTELFVVVIQLCPTEEAVKEGAKSAEEEFAETHGKEAAVAAGLKQGGDDDLD</sequence>
<gene>
    <name evidence="2" type="ORF">E8E13_009874</name>
</gene>
<dbReference type="Proteomes" id="UP000801428">
    <property type="component" value="Unassembled WGS sequence"/>
</dbReference>
<dbReference type="PANTHER" id="PTHR34826">
    <property type="entry name" value="UPF0590 PROTEIN C409.17C"/>
    <property type="match status" value="1"/>
</dbReference>
<organism evidence="2 3">
    <name type="scientific">Curvularia kusanoi</name>
    <name type="common">Cochliobolus kusanoi</name>
    <dbReference type="NCBI Taxonomy" id="90978"/>
    <lineage>
        <taxon>Eukaryota</taxon>
        <taxon>Fungi</taxon>
        <taxon>Dikarya</taxon>
        <taxon>Ascomycota</taxon>
        <taxon>Pezizomycotina</taxon>
        <taxon>Dothideomycetes</taxon>
        <taxon>Pleosporomycetidae</taxon>
        <taxon>Pleosporales</taxon>
        <taxon>Pleosporineae</taxon>
        <taxon>Pleosporaceae</taxon>
        <taxon>Curvularia</taxon>
    </lineage>
</organism>
<dbReference type="Pfam" id="PF08588">
    <property type="entry name" value="Duc1"/>
    <property type="match status" value="1"/>
</dbReference>
<evidence type="ECO:0000313" key="3">
    <source>
        <dbReference type="Proteomes" id="UP000801428"/>
    </source>
</evidence>
<comment type="caution">
    <text evidence="2">The sequence shown here is derived from an EMBL/GenBank/DDBJ whole genome shotgun (WGS) entry which is preliminary data.</text>
</comment>
<keyword evidence="3" id="KW-1185">Reference proteome</keyword>
<dbReference type="OrthoDB" id="2119945at2759"/>
<dbReference type="InterPro" id="IPR013897">
    <property type="entry name" value="Duc1"/>
</dbReference>
<protein>
    <recommendedName>
        <fullName evidence="1">Domain of unknown function at the cortex 1 domain-containing protein</fullName>
    </recommendedName>
</protein>
<accession>A0A9P4WD16</accession>
<dbReference type="EMBL" id="SWKU01000008">
    <property type="protein sequence ID" value="KAF3004371.1"/>
    <property type="molecule type" value="Genomic_DNA"/>
</dbReference>
<evidence type="ECO:0000259" key="1">
    <source>
        <dbReference type="Pfam" id="PF08588"/>
    </source>
</evidence>
<reference evidence="2" key="1">
    <citation type="submission" date="2019-04" db="EMBL/GenBank/DDBJ databases">
        <title>Sequencing of skin fungus with MAO and IRED activity.</title>
        <authorList>
            <person name="Marsaioli A.J."/>
            <person name="Bonatto J.M.C."/>
            <person name="Reis Junior O."/>
        </authorList>
    </citation>
    <scope>NUCLEOTIDE SEQUENCE</scope>
    <source>
        <strain evidence="2">30M1</strain>
    </source>
</reference>
<dbReference type="AlphaFoldDB" id="A0A9P4WD16"/>